<accession>A0A699YQI2</accession>
<sequence>MLLSHDALLRMVMVLVTKTTTLRWHVLQAMHCALTILWFAVEGAAPTLLTNYNARGARNEGASLFASAANGGNYSRVHLGRKPALSGEVSRAVRNAGLFMRAGKT</sequence>
<keyword evidence="2" id="KW-1185">Reference proteome</keyword>
<proteinExistence type="predicted"/>
<name>A0A699YQI2_HAELA</name>
<organism evidence="1 2">
    <name type="scientific">Haematococcus lacustris</name>
    <name type="common">Green alga</name>
    <name type="synonym">Haematococcus pluvialis</name>
    <dbReference type="NCBI Taxonomy" id="44745"/>
    <lineage>
        <taxon>Eukaryota</taxon>
        <taxon>Viridiplantae</taxon>
        <taxon>Chlorophyta</taxon>
        <taxon>core chlorophytes</taxon>
        <taxon>Chlorophyceae</taxon>
        <taxon>CS clade</taxon>
        <taxon>Chlamydomonadales</taxon>
        <taxon>Haematococcaceae</taxon>
        <taxon>Haematococcus</taxon>
    </lineage>
</organism>
<protein>
    <submittedName>
        <fullName evidence="1">Uncharacterized protein</fullName>
    </submittedName>
</protein>
<gene>
    <name evidence="1" type="ORF">HaLaN_07796</name>
</gene>
<comment type="caution">
    <text evidence="1">The sequence shown here is derived from an EMBL/GenBank/DDBJ whole genome shotgun (WGS) entry which is preliminary data.</text>
</comment>
<dbReference type="Proteomes" id="UP000485058">
    <property type="component" value="Unassembled WGS sequence"/>
</dbReference>
<evidence type="ECO:0000313" key="2">
    <source>
        <dbReference type="Proteomes" id="UP000485058"/>
    </source>
</evidence>
<dbReference type="EMBL" id="BLLF01000474">
    <property type="protein sequence ID" value="GFH12160.1"/>
    <property type="molecule type" value="Genomic_DNA"/>
</dbReference>
<reference evidence="1 2" key="1">
    <citation type="submission" date="2020-02" db="EMBL/GenBank/DDBJ databases">
        <title>Draft genome sequence of Haematococcus lacustris strain NIES-144.</title>
        <authorList>
            <person name="Morimoto D."/>
            <person name="Nakagawa S."/>
            <person name="Yoshida T."/>
            <person name="Sawayama S."/>
        </authorList>
    </citation>
    <scope>NUCLEOTIDE SEQUENCE [LARGE SCALE GENOMIC DNA]</scope>
    <source>
        <strain evidence="1 2">NIES-144</strain>
    </source>
</reference>
<dbReference type="AlphaFoldDB" id="A0A699YQI2"/>
<evidence type="ECO:0000313" key="1">
    <source>
        <dbReference type="EMBL" id="GFH12160.1"/>
    </source>
</evidence>